<proteinExistence type="predicted"/>
<comment type="caution">
    <text evidence="7">The sequence shown here is derived from an EMBL/GenBank/DDBJ whole genome shotgun (WGS) entry which is preliminary data.</text>
</comment>
<feature type="domain" description="SLC26A/SulP transporter" evidence="5">
    <location>
        <begin position="45"/>
        <end position="432"/>
    </location>
</feature>
<gene>
    <name evidence="7" type="ORF">GE061_005273</name>
</gene>
<dbReference type="InterPro" id="IPR002645">
    <property type="entry name" value="STAS_dom"/>
</dbReference>
<evidence type="ECO:0000256" key="3">
    <source>
        <dbReference type="ARBA" id="ARBA00022989"/>
    </source>
</evidence>
<evidence type="ECO:0000313" key="7">
    <source>
        <dbReference type="EMBL" id="KAF6200826.1"/>
    </source>
</evidence>
<dbReference type="InterPro" id="IPR001902">
    <property type="entry name" value="SLC26A/SulP_fam"/>
</dbReference>
<dbReference type="OrthoDB" id="288203at2759"/>
<dbReference type="InterPro" id="IPR036513">
    <property type="entry name" value="STAS_dom_sf"/>
</dbReference>
<dbReference type="PANTHER" id="PTHR11814">
    <property type="entry name" value="SULFATE TRANSPORTER"/>
    <property type="match status" value="1"/>
</dbReference>
<evidence type="ECO:0000259" key="5">
    <source>
        <dbReference type="Pfam" id="PF00916"/>
    </source>
</evidence>
<dbReference type="Gene3D" id="3.30.750.24">
    <property type="entry name" value="STAS domain"/>
    <property type="match status" value="1"/>
</dbReference>
<keyword evidence="2" id="KW-0812">Transmembrane</keyword>
<dbReference type="CDD" id="cd07042">
    <property type="entry name" value="STAS_SulP_like_sulfate_transporter"/>
    <property type="match status" value="1"/>
</dbReference>
<keyword evidence="4" id="KW-0472">Membrane</keyword>
<dbReference type="GO" id="GO:0016020">
    <property type="term" value="C:membrane"/>
    <property type="evidence" value="ECO:0007669"/>
    <property type="project" value="UniProtKB-SubCell"/>
</dbReference>
<name>A0A6A4IU32_APOLU</name>
<feature type="domain" description="STAS" evidence="6">
    <location>
        <begin position="479"/>
        <end position="565"/>
    </location>
</feature>
<dbReference type="EMBL" id="WIXP02000013">
    <property type="protein sequence ID" value="KAF6200826.1"/>
    <property type="molecule type" value="Genomic_DNA"/>
</dbReference>
<reference evidence="7" key="1">
    <citation type="journal article" date="2021" name="Mol. Ecol. Resour.">
        <title>Apolygus lucorum genome provides insights into omnivorousness and mesophyll feeding.</title>
        <authorList>
            <person name="Liu Y."/>
            <person name="Liu H."/>
            <person name="Wang H."/>
            <person name="Huang T."/>
            <person name="Liu B."/>
            <person name="Yang B."/>
            <person name="Yin L."/>
            <person name="Li B."/>
            <person name="Zhang Y."/>
            <person name="Zhang S."/>
            <person name="Jiang F."/>
            <person name="Zhang X."/>
            <person name="Ren Y."/>
            <person name="Wang B."/>
            <person name="Wang S."/>
            <person name="Lu Y."/>
            <person name="Wu K."/>
            <person name="Fan W."/>
            <person name="Wang G."/>
        </authorList>
    </citation>
    <scope>NUCLEOTIDE SEQUENCE</scope>
    <source>
        <strain evidence="7">12Hb</strain>
    </source>
</reference>
<evidence type="ECO:0000313" key="8">
    <source>
        <dbReference type="Proteomes" id="UP000466442"/>
    </source>
</evidence>
<accession>A0A6A4IU32</accession>
<keyword evidence="8" id="KW-1185">Reference proteome</keyword>
<dbReference type="AlphaFoldDB" id="A0A6A4IU32"/>
<comment type="subcellular location">
    <subcellularLocation>
        <location evidence="1">Membrane</location>
        <topology evidence="1">Multi-pass membrane protein</topology>
    </subcellularLocation>
</comment>
<keyword evidence="3" id="KW-1133">Transmembrane helix</keyword>
<organism evidence="7 8">
    <name type="scientific">Apolygus lucorum</name>
    <name type="common">Small green plant bug</name>
    <name type="synonym">Lygocoris lucorum</name>
    <dbReference type="NCBI Taxonomy" id="248454"/>
    <lineage>
        <taxon>Eukaryota</taxon>
        <taxon>Metazoa</taxon>
        <taxon>Ecdysozoa</taxon>
        <taxon>Arthropoda</taxon>
        <taxon>Hexapoda</taxon>
        <taxon>Insecta</taxon>
        <taxon>Pterygota</taxon>
        <taxon>Neoptera</taxon>
        <taxon>Paraneoptera</taxon>
        <taxon>Hemiptera</taxon>
        <taxon>Heteroptera</taxon>
        <taxon>Panheteroptera</taxon>
        <taxon>Cimicomorpha</taxon>
        <taxon>Miridae</taxon>
        <taxon>Mirini</taxon>
        <taxon>Apolygus</taxon>
    </lineage>
</organism>
<evidence type="ECO:0000256" key="1">
    <source>
        <dbReference type="ARBA" id="ARBA00004141"/>
    </source>
</evidence>
<evidence type="ECO:0008006" key="9">
    <source>
        <dbReference type="Google" id="ProtNLM"/>
    </source>
</evidence>
<dbReference type="Proteomes" id="UP000466442">
    <property type="component" value="Unassembled WGS sequence"/>
</dbReference>
<evidence type="ECO:0000256" key="2">
    <source>
        <dbReference type="ARBA" id="ARBA00022692"/>
    </source>
</evidence>
<sequence length="599" mass="65888">MPDLRTFVNPKKRNQTWATSAKKFIKRRIPITGWIKRYSREDAIGDLIAGVTVALTFTPQSIAYAALAGLDPQYGLNSAFAGSLIYVFFGTIREIVIGPSSLMALLTYQYTSHLNVDFVVLLTFLVGVTEFLMGVFQLGFLVSFISAPVVSGFTTATALIVAISQVKGLLGLTLETSGIFDNLTKIFQNVNNVRLGDTILGVTCILCLLLLRKLKDVRISKSIKGREIIHSSFWFISTGRNAIAVIATSYLTFWYTKNDLQPPFITTKNVETGIPSMMAPPITTQIGNQTYNLQEMISELGISYVVISIVSVLANVAIAKVYVSSTIDASQEIMVLSACNIAGSFFQAIPSCGAFSRCGLISASGVRTPLAGLYSAGLTLMALRFLSPFFHLIPRSTLSAVLISAVIFLVDGKIFKPLWIADARLELATVIATAFVGLFIGVEIGLLFGVIVGLFSLLYKWARPKISVIRTQTPFGEYVQVRPESGIYFPSVDYILSLVTKLVEDDDGNGLPIVMDCKGIKGTDYTTAKGFVAITEMLEKRKRQLVFLDATSECQKIWKSAGIKNERFWISQYLMDNLYECIDRVEEENEMALLEVTND</sequence>
<protein>
    <recommendedName>
        <fullName evidence="9">SLC26A/SulP transporter domain-containing protein</fullName>
    </recommendedName>
</protein>
<dbReference type="Pfam" id="PF01740">
    <property type="entry name" value="STAS"/>
    <property type="match status" value="1"/>
</dbReference>
<dbReference type="Pfam" id="PF00916">
    <property type="entry name" value="Sulfate_transp"/>
    <property type="match status" value="1"/>
</dbReference>
<evidence type="ECO:0000256" key="4">
    <source>
        <dbReference type="ARBA" id="ARBA00023136"/>
    </source>
</evidence>
<dbReference type="GO" id="GO:0055085">
    <property type="term" value="P:transmembrane transport"/>
    <property type="evidence" value="ECO:0007669"/>
    <property type="project" value="InterPro"/>
</dbReference>
<evidence type="ECO:0000259" key="6">
    <source>
        <dbReference type="Pfam" id="PF01740"/>
    </source>
</evidence>
<dbReference type="InterPro" id="IPR011547">
    <property type="entry name" value="SLC26A/SulP_dom"/>
</dbReference>